<dbReference type="NCBIfam" id="TIGR02532">
    <property type="entry name" value="IV_pilin_GFxxxE"/>
    <property type="match status" value="1"/>
</dbReference>
<feature type="transmembrane region" description="Helical" evidence="1">
    <location>
        <begin position="15"/>
        <end position="36"/>
    </location>
</feature>
<dbReference type="InterPro" id="IPR045584">
    <property type="entry name" value="Pilin-like"/>
</dbReference>
<dbReference type="InterPro" id="IPR012902">
    <property type="entry name" value="N_methyl_site"/>
</dbReference>
<organism evidence="2 3">
    <name type="scientific">Candidatus Dojkabacteria bacterium CG_4_10_14_0_2_um_filter_Dojkabacteria_WS6_41_15</name>
    <dbReference type="NCBI Taxonomy" id="2014249"/>
    <lineage>
        <taxon>Bacteria</taxon>
        <taxon>Candidatus Dojkabacteria</taxon>
    </lineage>
</organism>
<comment type="caution">
    <text evidence="2">The sequence shown here is derived from an EMBL/GenBank/DDBJ whole genome shotgun (WGS) entry which is preliminary data.</text>
</comment>
<dbReference type="SUPFAM" id="SSF54523">
    <property type="entry name" value="Pili subunits"/>
    <property type="match status" value="1"/>
</dbReference>
<sequence length="232" mass="25679">MIRCSMQAQPRNDQIAGFTLVELLVVIVIMGILLMLTSGMSQRTRNTFTAQQYIKTVVQDARILRRKSMLISRSSSQSGQWVYGIGFQVKKVNNQWQIEAVQAIDVSGGTSNFYKTYPDASLPLPGSIEIAPLADSTIQKLPEYMTLQIEDHATATIETCDDATSVLTVIYESINGNLHVYCSKAGGVDLPTTSNIKDHNIKISISYDSANAEKYNYYLNLKGNGEINAVRN</sequence>
<dbReference type="Proteomes" id="UP000228952">
    <property type="component" value="Unassembled WGS sequence"/>
</dbReference>
<accession>A0A2M7W228</accession>
<evidence type="ECO:0000313" key="2">
    <source>
        <dbReference type="EMBL" id="PJA13838.1"/>
    </source>
</evidence>
<evidence type="ECO:0000256" key="1">
    <source>
        <dbReference type="SAM" id="Phobius"/>
    </source>
</evidence>
<proteinExistence type="predicted"/>
<dbReference type="EMBL" id="PFQB01000074">
    <property type="protein sequence ID" value="PJA13838.1"/>
    <property type="molecule type" value="Genomic_DNA"/>
</dbReference>
<name>A0A2M7W228_9BACT</name>
<dbReference type="PROSITE" id="PS00409">
    <property type="entry name" value="PROKAR_NTER_METHYL"/>
    <property type="match status" value="1"/>
</dbReference>
<keyword evidence="1" id="KW-0812">Transmembrane</keyword>
<protein>
    <recommendedName>
        <fullName evidence="4">Type II secretion system protein GspH</fullName>
    </recommendedName>
</protein>
<evidence type="ECO:0000313" key="3">
    <source>
        <dbReference type="Proteomes" id="UP000228952"/>
    </source>
</evidence>
<keyword evidence="1" id="KW-1133">Transmembrane helix</keyword>
<dbReference type="AlphaFoldDB" id="A0A2M7W228"/>
<evidence type="ECO:0008006" key="4">
    <source>
        <dbReference type="Google" id="ProtNLM"/>
    </source>
</evidence>
<reference evidence="3" key="1">
    <citation type="submission" date="2017-09" db="EMBL/GenBank/DDBJ databases">
        <title>Depth-based differentiation of microbial function through sediment-hosted aquifers and enrichment of novel symbionts in the deep terrestrial subsurface.</title>
        <authorList>
            <person name="Probst A.J."/>
            <person name="Ladd B."/>
            <person name="Jarett J.K."/>
            <person name="Geller-Mcgrath D.E."/>
            <person name="Sieber C.M.K."/>
            <person name="Emerson J.B."/>
            <person name="Anantharaman K."/>
            <person name="Thomas B.C."/>
            <person name="Malmstrom R."/>
            <person name="Stieglmeier M."/>
            <person name="Klingl A."/>
            <person name="Woyke T."/>
            <person name="Ryan C.M."/>
            <person name="Banfield J.F."/>
        </authorList>
    </citation>
    <scope>NUCLEOTIDE SEQUENCE [LARGE SCALE GENOMIC DNA]</scope>
</reference>
<dbReference type="Pfam" id="PF07963">
    <property type="entry name" value="N_methyl"/>
    <property type="match status" value="1"/>
</dbReference>
<gene>
    <name evidence="2" type="ORF">COX64_02770</name>
</gene>
<keyword evidence="1" id="KW-0472">Membrane</keyword>